<dbReference type="GeneID" id="113715962"/>
<dbReference type="RefSeq" id="XP_071926150.1">
    <property type="nucleotide sequence ID" value="XM_072070049.1"/>
</dbReference>
<feature type="domain" description="RNase H type-1" evidence="1">
    <location>
        <begin position="96"/>
        <end position="216"/>
    </location>
</feature>
<name>A0ABM4W311_COFAR</name>
<dbReference type="InterPro" id="IPR044730">
    <property type="entry name" value="RNase_H-like_dom_plant"/>
</dbReference>
<keyword evidence="2" id="KW-1185">Reference proteome</keyword>
<proteinExistence type="predicted"/>
<reference evidence="3" key="1">
    <citation type="submission" date="2025-08" db="UniProtKB">
        <authorList>
            <consortium name="RefSeq"/>
        </authorList>
    </citation>
    <scope>IDENTIFICATION</scope>
    <source>
        <tissue evidence="3">Leaves</tissue>
    </source>
</reference>
<dbReference type="Gene3D" id="3.30.420.10">
    <property type="entry name" value="Ribonuclease H-like superfamily/Ribonuclease H"/>
    <property type="match status" value="1"/>
</dbReference>
<dbReference type="PANTHER" id="PTHR47074">
    <property type="entry name" value="BNAC02G40300D PROTEIN"/>
    <property type="match status" value="1"/>
</dbReference>
<dbReference type="SUPFAM" id="SSF53098">
    <property type="entry name" value="Ribonuclease H-like"/>
    <property type="match status" value="1"/>
</dbReference>
<dbReference type="InterPro" id="IPR052929">
    <property type="entry name" value="RNase_H-like_EbsB-rel"/>
</dbReference>
<gene>
    <name evidence="3" type="primary">LOC113715962</name>
</gene>
<dbReference type="CDD" id="cd06222">
    <property type="entry name" value="RNase_H_like"/>
    <property type="match status" value="1"/>
</dbReference>
<dbReference type="PANTHER" id="PTHR47074:SF48">
    <property type="entry name" value="POLYNUCLEOTIDYL TRANSFERASE, RIBONUCLEASE H-LIKE SUPERFAMILY PROTEIN"/>
    <property type="match status" value="1"/>
</dbReference>
<organism evidence="2 3">
    <name type="scientific">Coffea arabica</name>
    <name type="common">Arabian coffee</name>
    <dbReference type="NCBI Taxonomy" id="13443"/>
    <lineage>
        <taxon>Eukaryota</taxon>
        <taxon>Viridiplantae</taxon>
        <taxon>Streptophyta</taxon>
        <taxon>Embryophyta</taxon>
        <taxon>Tracheophyta</taxon>
        <taxon>Spermatophyta</taxon>
        <taxon>Magnoliopsida</taxon>
        <taxon>eudicotyledons</taxon>
        <taxon>Gunneridae</taxon>
        <taxon>Pentapetalae</taxon>
        <taxon>asterids</taxon>
        <taxon>lamiids</taxon>
        <taxon>Gentianales</taxon>
        <taxon>Rubiaceae</taxon>
        <taxon>Ixoroideae</taxon>
        <taxon>Gardenieae complex</taxon>
        <taxon>Bertiereae - Coffeeae clade</taxon>
        <taxon>Coffeeae</taxon>
        <taxon>Coffea</taxon>
    </lineage>
</organism>
<dbReference type="InterPro" id="IPR012337">
    <property type="entry name" value="RNaseH-like_sf"/>
</dbReference>
<evidence type="ECO:0000259" key="1">
    <source>
        <dbReference type="Pfam" id="PF13456"/>
    </source>
</evidence>
<sequence length="285" mass="32321">MWRWWDAMMQSAREVQGIDRIKLMVNILWQIWKARNKITFQTENVDAKLIVHKAQQEWLEYEAANETDTRTNTSSEVEGQIQQKWEPLKEGVMTINTDAAISAKMVRTGLGIIARNWHGEIVKAKGIIARKRGDATTEEMLAIRGVLEMAKVARWTSIQSDCKTVVSLINTGNVQECRLQTILEDIEDLKKSFDCYLFSFVPRTANGCSHAMAQFAVKSVGTIEWEGSFPTWLSELARKDMGVVTPFSQALNEALDMACIRRYLSATFEGDAFNVIEAAKNYAEN</sequence>
<evidence type="ECO:0000313" key="3">
    <source>
        <dbReference type="RefSeq" id="XP_071926150.1"/>
    </source>
</evidence>
<evidence type="ECO:0000313" key="2">
    <source>
        <dbReference type="Proteomes" id="UP001652660"/>
    </source>
</evidence>
<dbReference type="Pfam" id="PF13456">
    <property type="entry name" value="RVT_3"/>
    <property type="match status" value="1"/>
</dbReference>
<accession>A0ABM4W311</accession>
<dbReference type="InterPro" id="IPR002156">
    <property type="entry name" value="RNaseH_domain"/>
</dbReference>
<protein>
    <recommendedName>
        <fullName evidence="1">RNase H type-1 domain-containing protein</fullName>
    </recommendedName>
</protein>
<dbReference type="Proteomes" id="UP001652660">
    <property type="component" value="Chromosome 11c"/>
</dbReference>
<dbReference type="InterPro" id="IPR036397">
    <property type="entry name" value="RNaseH_sf"/>
</dbReference>